<dbReference type="EMBL" id="JAADJZ010000027">
    <property type="protein sequence ID" value="KAF2866636.1"/>
    <property type="molecule type" value="Genomic_DNA"/>
</dbReference>
<dbReference type="GO" id="GO:0003677">
    <property type="term" value="F:DNA binding"/>
    <property type="evidence" value="ECO:0007669"/>
    <property type="project" value="InterPro"/>
</dbReference>
<accession>A0A7C8M2D7</accession>
<evidence type="ECO:0000313" key="3">
    <source>
        <dbReference type="EMBL" id="KAF2866636.1"/>
    </source>
</evidence>
<evidence type="ECO:0000256" key="2">
    <source>
        <dbReference type="ARBA" id="ARBA00022833"/>
    </source>
</evidence>
<dbReference type="SMART" id="SM00659">
    <property type="entry name" value="RPOLCX"/>
    <property type="match status" value="1"/>
</dbReference>
<sequence>PRGKLIDYFCIMPNCGVSSTVGTLEPMRCQGCGIRMLAKVRTKRMVQFEAR</sequence>
<dbReference type="InterPro" id="IPR029040">
    <property type="entry name" value="RPABC4/Spt4"/>
</dbReference>
<proteinExistence type="predicted"/>
<evidence type="ECO:0000256" key="1">
    <source>
        <dbReference type="ARBA" id="ARBA00022723"/>
    </source>
</evidence>
<evidence type="ECO:0000313" key="4">
    <source>
        <dbReference type="Proteomes" id="UP000481861"/>
    </source>
</evidence>
<dbReference type="SUPFAM" id="SSF63393">
    <property type="entry name" value="RNA polymerase subunits"/>
    <property type="match status" value="1"/>
</dbReference>
<name>A0A7C8M2D7_9PLEO</name>
<keyword evidence="1" id="KW-0479">Metal-binding</keyword>
<dbReference type="Pfam" id="PF03604">
    <property type="entry name" value="Zn_ribbon_RPAB4"/>
    <property type="match status" value="1"/>
</dbReference>
<dbReference type="GO" id="GO:0003899">
    <property type="term" value="F:DNA-directed RNA polymerase activity"/>
    <property type="evidence" value="ECO:0007669"/>
    <property type="project" value="InterPro"/>
</dbReference>
<dbReference type="GO" id="GO:0046872">
    <property type="term" value="F:metal ion binding"/>
    <property type="evidence" value="ECO:0007669"/>
    <property type="project" value="UniProtKB-KW"/>
</dbReference>
<dbReference type="InterPro" id="IPR006591">
    <property type="entry name" value="RNAP_P/RPABC4"/>
</dbReference>
<feature type="non-terminal residue" evidence="3">
    <location>
        <position position="1"/>
    </location>
</feature>
<reference evidence="3 4" key="1">
    <citation type="submission" date="2020-01" db="EMBL/GenBank/DDBJ databases">
        <authorList>
            <consortium name="DOE Joint Genome Institute"/>
            <person name="Haridas S."/>
            <person name="Albert R."/>
            <person name="Binder M."/>
            <person name="Bloem J."/>
            <person name="Labutti K."/>
            <person name="Salamov A."/>
            <person name="Andreopoulos B."/>
            <person name="Baker S.E."/>
            <person name="Barry K."/>
            <person name="Bills G."/>
            <person name="Bluhm B.H."/>
            <person name="Cannon C."/>
            <person name="Castanera R."/>
            <person name="Culley D.E."/>
            <person name="Daum C."/>
            <person name="Ezra D."/>
            <person name="Gonzalez J.B."/>
            <person name="Henrissat B."/>
            <person name="Kuo A."/>
            <person name="Liang C."/>
            <person name="Lipzen A."/>
            <person name="Lutzoni F."/>
            <person name="Magnuson J."/>
            <person name="Mondo S."/>
            <person name="Nolan M."/>
            <person name="Ohm R."/>
            <person name="Pangilinan J."/>
            <person name="Park H.-J.H."/>
            <person name="Ramirez L."/>
            <person name="Alfaro M."/>
            <person name="Sun H."/>
            <person name="Tritt A."/>
            <person name="Yoshinaga Y."/>
            <person name="Zwiers L.-H.L."/>
            <person name="Turgeon B.G."/>
            <person name="Goodwin S.B."/>
            <person name="Spatafora J.W."/>
            <person name="Crous P.W."/>
            <person name="Grigoriev I.V."/>
        </authorList>
    </citation>
    <scope>NUCLEOTIDE SEQUENCE [LARGE SCALE GENOMIC DNA]</scope>
    <source>
        <strain evidence="3 4">CBS 611.86</strain>
    </source>
</reference>
<organism evidence="3 4">
    <name type="scientific">Massariosphaeria phaeospora</name>
    <dbReference type="NCBI Taxonomy" id="100035"/>
    <lineage>
        <taxon>Eukaryota</taxon>
        <taxon>Fungi</taxon>
        <taxon>Dikarya</taxon>
        <taxon>Ascomycota</taxon>
        <taxon>Pezizomycotina</taxon>
        <taxon>Dothideomycetes</taxon>
        <taxon>Pleosporomycetidae</taxon>
        <taxon>Pleosporales</taxon>
        <taxon>Pleosporales incertae sedis</taxon>
        <taxon>Massariosphaeria</taxon>
    </lineage>
</organism>
<feature type="non-terminal residue" evidence="3">
    <location>
        <position position="51"/>
    </location>
</feature>
<dbReference type="Proteomes" id="UP000481861">
    <property type="component" value="Unassembled WGS sequence"/>
</dbReference>
<comment type="caution">
    <text evidence="3">The sequence shown here is derived from an EMBL/GenBank/DDBJ whole genome shotgun (WGS) entry which is preliminary data.</text>
</comment>
<evidence type="ECO:0008006" key="5">
    <source>
        <dbReference type="Google" id="ProtNLM"/>
    </source>
</evidence>
<keyword evidence="2" id="KW-0862">Zinc</keyword>
<dbReference type="GO" id="GO:0006351">
    <property type="term" value="P:DNA-templated transcription"/>
    <property type="evidence" value="ECO:0007669"/>
    <property type="project" value="InterPro"/>
</dbReference>
<keyword evidence="4" id="KW-1185">Reference proteome</keyword>
<protein>
    <recommendedName>
        <fullName evidence="5">DNA directed RNA polymerase</fullName>
    </recommendedName>
</protein>
<dbReference type="Gene3D" id="2.20.28.30">
    <property type="entry name" value="RNA polymerase ii, chain L"/>
    <property type="match status" value="1"/>
</dbReference>
<dbReference type="OrthoDB" id="5585087at2759"/>
<gene>
    <name evidence="3" type="ORF">BDV95DRAFT_440484</name>
</gene>
<dbReference type="AlphaFoldDB" id="A0A7C8M2D7"/>